<sequence length="829" mass="94816">MPAGEARYIKKKVKTGTVDIHPTDNCLVVNYEVEAFILGDDGQPMIGDSKKCQKLIRFHSLNPSTNCAALAKDVIAKCKLIHPSKLNEVQHLLSYLQYRRQCVPAMLVKSTDTVVDVNPFEETSKSGEKANLLDLEDYIELLYDEVPDKIKGSHLILLLCKDASNLDELTKNESLASVLSRVLREDWKKSVDLAVNLVGIFEKFSEYSAFHKVVLQHKIGSLCIEIISQELKSGVVDVEPIKDDDKGKSFRSKLPVRRNVKSALITELPKKSQIPVVKSDRRHSMIEDQAKSIVPEPSNSRKRDQLLAVCFSLLLNISESERIEDKIRKRNVVALLAQSLGRKSIQLLSVVLRFLRKLSVYKENIDSIASLNVIDALPRILLLTTKENNDSIADDLLPLLHNLSFERQLCEQMIRVGFLPELVKLAEKYKSMATRRKYVLTLLYHFSMDDRVKSMFAYTDSVNVIIDMLVDARTGDDPILKALCVNLALNNKNSQTLCDHRVISAIMEKAFNEKDAVCVKIVRNIVSHSNTKPMFEIYASEMAKCVKLYTHSHQNFAHECIGFLANLSTTDVDFNALFKKFQLFPLIKRCFMEADYVHDDIRLELLMLLGTVAYDESMSECLFQNDILALLIKLIKDKQEDDEVVLQIIFVFYQVLQHPLTRDYVTKHTDAPLYFIDLLHDNSPNIRKLCAACLDIIKDFDDAWTERVKTEKFQWHNSHWLEMIRNQMLSSGNVERTDDETEDVLPKYDLFQQSLMFQSGSHLSLSVDASMEMMNIINSEESSQSISEYNSDADFDVEFPKKISTPFEERYDLHDDFDNLVLDESSKEL</sequence>
<keyword evidence="2" id="KW-1185">Reference proteome</keyword>
<dbReference type="SUPFAM" id="SSF48371">
    <property type="entry name" value="ARM repeat"/>
    <property type="match status" value="1"/>
</dbReference>
<comment type="caution">
    <text evidence="1">The sequence shown here is derived from an EMBL/GenBank/DDBJ whole genome shotgun (WGS) entry which is preliminary data.</text>
</comment>
<proteinExistence type="predicted"/>
<dbReference type="EMBL" id="JBBCAQ010000007">
    <property type="protein sequence ID" value="KAK7602801.1"/>
    <property type="molecule type" value="Genomic_DNA"/>
</dbReference>
<evidence type="ECO:0000313" key="1">
    <source>
        <dbReference type="EMBL" id="KAK7602801.1"/>
    </source>
</evidence>
<dbReference type="Gene3D" id="1.25.10.10">
    <property type="entry name" value="Leucine-rich Repeat Variant"/>
    <property type="match status" value="1"/>
</dbReference>
<dbReference type="GO" id="GO:0035869">
    <property type="term" value="C:ciliary transition zone"/>
    <property type="evidence" value="ECO:0007669"/>
    <property type="project" value="TreeGrafter"/>
</dbReference>
<dbReference type="SMART" id="SM01297">
    <property type="entry name" value="KAP"/>
    <property type="match status" value="1"/>
</dbReference>
<dbReference type="GO" id="GO:0005930">
    <property type="term" value="C:axoneme"/>
    <property type="evidence" value="ECO:0007669"/>
    <property type="project" value="TreeGrafter"/>
</dbReference>
<dbReference type="InterPro" id="IPR008658">
    <property type="entry name" value="KAP3"/>
</dbReference>
<protein>
    <recommendedName>
        <fullName evidence="3">Kinesin-associated protein 3</fullName>
    </recommendedName>
</protein>
<reference evidence="1 2" key="1">
    <citation type="submission" date="2024-03" db="EMBL/GenBank/DDBJ databases">
        <title>Adaptation during the transition from Ophiocordyceps entomopathogen to insect associate is accompanied by gene loss and intensified selection.</title>
        <authorList>
            <person name="Ward C.M."/>
            <person name="Onetto C.A."/>
            <person name="Borneman A.R."/>
        </authorList>
    </citation>
    <scope>NUCLEOTIDE SEQUENCE [LARGE SCALE GENOMIC DNA]</scope>
    <source>
        <strain evidence="1">AWRI1</strain>
        <tissue evidence="1">Single Adult Female</tissue>
    </source>
</reference>
<organism evidence="1 2">
    <name type="scientific">Parthenolecanium corni</name>
    <dbReference type="NCBI Taxonomy" id="536013"/>
    <lineage>
        <taxon>Eukaryota</taxon>
        <taxon>Metazoa</taxon>
        <taxon>Ecdysozoa</taxon>
        <taxon>Arthropoda</taxon>
        <taxon>Hexapoda</taxon>
        <taxon>Insecta</taxon>
        <taxon>Pterygota</taxon>
        <taxon>Neoptera</taxon>
        <taxon>Paraneoptera</taxon>
        <taxon>Hemiptera</taxon>
        <taxon>Sternorrhyncha</taxon>
        <taxon>Coccoidea</taxon>
        <taxon>Coccidae</taxon>
        <taxon>Parthenolecanium</taxon>
    </lineage>
</organism>
<dbReference type="InterPro" id="IPR016024">
    <property type="entry name" value="ARM-type_fold"/>
</dbReference>
<name>A0AAN9TRD4_9HEMI</name>
<dbReference type="GO" id="GO:0019894">
    <property type="term" value="F:kinesin binding"/>
    <property type="evidence" value="ECO:0007669"/>
    <property type="project" value="InterPro"/>
</dbReference>
<dbReference type="GO" id="GO:0007018">
    <property type="term" value="P:microtubule-based movement"/>
    <property type="evidence" value="ECO:0007669"/>
    <property type="project" value="TreeGrafter"/>
</dbReference>
<evidence type="ECO:0008006" key="3">
    <source>
        <dbReference type="Google" id="ProtNLM"/>
    </source>
</evidence>
<dbReference type="PANTHER" id="PTHR15605:SF2">
    <property type="entry name" value="KINESIN-ASSOCIATED PROTEIN 3"/>
    <property type="match status" value="1"/>
</dbReference>
<dbReference type="InterPro" id="IPR011989">
    <property type="entry name" value="ARM-like"/>
</dbReference>
<accession>A0AAN9TRD4</accession>
<gene>
    <name evidence="1" type="ORF">V9T40_006775</name>
</gene>
<dbReference type="Proteomes" id="UP001367676">
    <property type="component" value="Unassembled WGS sequence"/>
</dbReference>
<dbReference type="GO" id="GO:0016939">
    <property type="term" value="C:kinesin II complex"/>
    <property type="evidence" value="ECO:0007669"/>
    <property type="project" value="TreeGrafter"/>
</dbReference>
<dbReference type="AlphaFoldDB" id="A0AAN9TRD4"/>
<evidence type="ECO:0000313" key="2">
    <source>
        <dbReference type="Proteomes" id="UP001367676"/>
    </source>
</evidence>
<dbReference type="GO" id="GO:0044782">
    <property type="term" value="P:cilium organization"/>
    <property type="evidence" value="ECO:0007669"/>
    <property type="project" value="TreeGrafter"/>
</dbReference>
<dbReference type="Pfam" id="PF05804">
    <property type="entry name" value="KAP"/>
    <property type="match status" value="1"/>
</dbReference>
<dbReference type="PANTHER" id="PTHR15605">
    <property type="entry name" value="KINESIN-ASSOCIATED PROTEINS"/>
    <property type="match status" value="1"/>
</dbReference>